<dbReference type="InterPro" id="IPR032257">
    <property type="entry name" value="DUF4830"/>
</dbReference>
<evidence type="ECO:0000313" key="6">
    <source>
        <dbReference type="Proteomes" id="UP000647416"/>
    </source>
</evidence>
<dbReference type="EMBL" id="JACRTE010000021">
    <property type="protein sequence ID" value="MBC8597320.1"/>
    <property type="molecule type" value="Genomic_DNA"/>
</dbReference>
<feature type="domain" description="DUF4829" evidence="3">
    <location>
        <begin position="413"/>
        <end position="541"/>
    </location>
</feature>
<evidence type="ECO:0000256" key="1">
    <source>
        <dbReference type="SAM" id="SignalP"/>
    </source>
</evidence>
<feature type="signal peptide" evidence="1">
    <location>
        <begin position="1"/>
        <end position="23"/>
    </location>
</feature>
<dbReference type="RefSeq" id="WP_262432629.1">
    <property type="nucleotide sequence ID" value="NZ_JACRTE010000021.1"/>
</dbReference>
<dbReference type="InterPro" id="IPR036582">
    <property type="entry name" value="Mao_N_sf"/>
</dbReference>
<comment type="caution">
    <text evidence="5">The sequence shown here is derived from an EMBL/GenBank/DDBJ whole genome shotgun (WGS) entry which is preliminary data.</text>
</comment>
<dbReference type="Proteomes" id="UP000647416">
    <property type="component" value="Unassembled WGS sequence"/>
</dbReference>
<organism evidence="5 6">
    <name type="scientific">Qingrenia yutianensis</name>
    <dbReference type="NCBI Taxonomy" id="2763676"/>
    <lineage>
        <taxon>Bacteria</taxon>
        <taxon>Bacillati</taxon>
        <taxon>Bacillota</taxon>
        <taxon>Clostridia</taxon>
        <taxon>Eubacteriales</taxon>
        <taxon>Oscillospiraceae</taxon>
        <taxon>Qingrenia</taxon>
    </lineage>
</organism>
<feature type="domain" description="DUF4830" evidence="4">
    <location>
        <begin position="273"/>
        <end position="367"/>
    </location>
</feature>
<evidence type="ECO:0000259" key="3">
    <source>
        <dbReference type="Pfam" id="PF16111"/>
    </source>
</evidence>
<dbReference type="Gene3D" id="3.30.457.10">
    <property type="entry name" value="Copper amine oxidase-like, N-terminal domain"/>
    <property type="match status" value="1"/>
</dbReference>
<dbReference type="Pfam" id="PF07833">
    <property type="entry name" value="Cu_amine_oxidN1"/>
    <property type="match status" value="1"/>
</dbReference>
<dbReference type="InterPro" id="IPR032256">
    <property type="entry name" value="DUF4829"/>
</dbReference>
<sequence>MKKLLSIILTAAISAASAISAFAYDKTNITVHNTEKHGLYITVGGTKIYCDKTELPFIDENDRTQIPVRAVSNALGKKADWNDTDKTVTISDYNDDKNTVIFTIDSKSMLKNNKAVNMDTEPKIFNNHTYVPLKFLGEAFGCDVDYTTEDRFSDITVSRISDFAGFNQADSITVWGDIEGLFHEAGALGSIMPYEGEAPDLNANYISAYRVTMPENDTNSEFDVYWDTLYHKTFVKTGVVLYTANEAFPRFLDSLLEAGGDAIYVVDDKDRELFAKYGWNINYKLASLTDALPQFKELGDFFANEYYYLYNNELSKDIGLDLSKYAEKAVTVDIYQLREGMPEKFYPITTARGIVVKYENEIIGAFISTGRHQVENACSLSGKSFDEITNMSFADFIVPLLKSEDDMKSKTPEEIIKMYCEALNEKDEDTAIQCIAKTTMFGGVTSNLLNTELYDSIPHLPLTNKTFVKDDERRIDNIKSISNVEIKPHNNKNSDEKHKSYTVTFDAEYVREEAISNGNQYWICTMVYESDNTGWKIASFGH</sequence>
<keyword evidence="6" id="KW-1185">Reference proteome</keyword>
<protein>
    <submittedName>
        <fullName evidence="5">DUF4829 domain-containing protein</fullName>
    </submittedName>
</protein>
<dbReference type="Pfam" id="PF16111">
    <property type="entry name" value="DUF4829"/>
    <property type="match status" value="1"/>
</dbReference>
<dbReference type="SUPFAM" id="SSF55383">
    <property type="entry name" value="Copper amine oxidase, domain N"/>
    <property type="match status" value="1"/>
</dbReference>
<evidence type="ECO:0000259" key="2">
    <source>
        <dbReference type="Pfam" id="PF07833"/>
    </source>
</evidence>
<feature type="domain" description="Copper amine oxidase-like N-terminal" evidence="2">
    <location>
        <begin position="53"/>
        <end position="151"/>
    </location>
</feature>
<keyword evidence="1" id="KW-0732">Signal</keyword>
<reference evidence="5" key="1">
    <citation type="submission" date="2020-08" db="EMBL/GenBank/DDBJ databases">
        <title>Genome public.</title>
        <authorList>
            <person name="Liu C."/>
            <person name="Sun Q."/>
        </authorList>
    </citation>
    <scope>NUCLEOTIDE SEQUENCE</scope>
    <source>
        <strain evidence="5">NSJ-50</strain>
    </source>
</reference>
<dbReference type="AlphaFoldDB" id="A0A926FB94"/>
<evidence type="ECO:0000259" key="4">
    <source>
        <dbReference type="Pfam" id="PF16112"/>
    </source>
</evidence>
<accession>A0A926FB94</accession>
<feature type="chain" id="PRO_5037019470" evidence="1">
    <location>
        <begin position="24"/>
        <end position="542"/>
    </location>
</feature>
<dbReference type="InterPro" id="IPR012854">
    <property type="entry name" value="Cu_amine_oxidase-like_N"/>
</dbReference>
<proteinExistence type="predicted"/>
<name>A0A926FB94_9FIRM</name>
<dbReference type="Pfam" id="PF16112">
    <property type="entry name" value="DUF4830"/>
    <property type="match status" value="1"/>
</dbReference>
<evidence type="ECO:0000313" key="5">
    <source>
        <dbReference type="EMBL" id="MBC8597320.1"/>
    </source>
</evidence>
<gene>
    <name evidence="5" type="ORF">H8706_10660</name>
</gene>